<evidence type="ECO:0000256" key="7">
    <source>
        <dbReference type="ARBA" id="ARBA00023306"/>
    </source>
</evidence>
<dbReference type="FunFam" id="1.10.10.2830:FF:000001">
    <property type="entry name" value="Chromosome partitioning protein ParB"/>
    <property type="match status" value="1"/>
</dbReference>
<keyword evidence="3" id="KW-0963">Cytoplasm</keyword>
<evidence type="ECO:0000256" key="4">
    <source>
        <dbReference type="ARBA" id="ARBA00022618"/>
    </source>
</evidence>
<dbReference type="Proteomes" id="UP001276902">
    <property type="component" value="Unassembled WGS sequence"/>
</dbReference>
<comment type="caution">
    <text evidence="10">The sequence shown here is derived from an EMBL/GenBank/DDBJ whole genome shotgun (WGS) entry which is preliminary data.</text>
</comment>
<dbReference type="CDD" id="cd16393">
    <property type="entry name" value="SPO0J_N"/>
    <property type="match status" value="1"/>
</dbReference>
<reference evidence="9" key="2">
    <citation type="submission" date="2022-03" db="EMBL/GenBank/DDBJ databases">
        <title>First case of bacteraemia caused by Dielma fastidiosa in a patient hospitalised with diverticulitis.</title>
        <authorList>
            <person name="Forman-Ankjaer B."/>
            <person name="Hvid-Jensen F."/>
            <person name="Kobel C.M."/>
            <person name="Greve T."/>
        </authorList>
    </citation>
    <scope>NUCLEOTIDE SEQUENCE</scope>
    <source>
        <strain evidence="9">AUH_DF_2021</strain>
    </source>
</reference>
<dbReference type="InterPro" id="IPR004437">
    <property type="entry name" value="ParB/RepB/Spo0J"/>
</dbReference>
<dbReference type="InterPro" id="IPR041468">
    <property type="entry name" value="HTH_ParB/Spo0J"/>
</dbReference>
<dbReference type="GO" id="GO:0009295">
    <property type="term" value="C:nucleoid"/>
    <property type="evidence" value="ECO:0007669"/>
    <property type="project" value="UniProtKB-SubCell"/>
</dbReference>
<keyword evidence="5" id="KW-0238">DNA-binding</keyword>
<dbReference type="InterPro" id="IPR050336">
    <property type="entry name" value="Chromosome_partition/occlusion"/>
</dbReference>
<dbReference type="SUPFAM" id="SSF109709">
    <property type="entry name" value="KorB DNA-binding domain-like"/>
    <property type="match status" value="1"/>
</dbReference>
<dbReference type="PANTHER" id="PTHR33375:SF8">
    <property type="entry name" value="NUCLEOID OCCLUSION PROTEIN"/>
    <property type="match status" value="1"/>
</dbReference>
<comment type="subcellular location">
    <subcellularLocation>
        <location evidence="1">Cytoplasm</location>
        <location evidence="1">Nucleoid</location>
    </subcellularLocation>
</comment>
<evidence type="ECO:0000313" key="9">
    <source>
        <dbReference type="EMBL" id="MDY5169380.1"/>
    </source>
</evidence>
<evidence type="ECO:0000256" key="3">
    <source>
        <dbReference type="ARBA" id="ARBA00022490"/>
    </source>
</evidence>
<dbReference type="RefSeq" id="WP_022939140.1">
    <property type="nucleotide sequence ID" value="NZ_BAABZA010000001.1"/>
</dbReference>
<dbReference type="Gene3D" id="3.90.1530.30">
    <property type="match status" value="1"/>
</dbReference>
<evidence type="ECO:0000256" key="1">
    <source>
        <dbReference type="ARBA" id="ARBA00004453"/>
    </source>
</evidence>
<keyword evidence="4" id="KW-0132">Cell division</keyword>
<evidence type="ECO:0000256" key="2">
    <source>
        <dbReference type="ARBA" id="ARBA00006295"/>
    </source>
</evidence>
<dbReference type="NCBIfam" id="TIGR04285">
    <property type="entry name" value="nucleoid_noc"/>
    <property type="match status" value="1"/>
</dbReference>
<proteinExistence type="inferred from homology"/>
<dbReference type="Proteomes" id="UP000247612">
    <property type="component" value="Unassembled WGS sequence"/>
</dbReference>
<dbReference type="GO" id="GO:0045881">
    <property type="term" value="P:positive regulation of sporulation resulting in formation of a cellular spore"/>
    <property type="evidence" value="ECO:0007669"/>
    <property type="project" value="TreeGrafter"/>
</dbReference>
<name>A0A318KKU7_9FIRM</name>
<sequence length="252" mass="28682">MKETKIIPIERIVPNPYQPRLEFNEESLFDLAQSIRENGLIQPISVREAKGHFEIVAGERRFRAMQLLGMTEVSAYVMDADEMQMAELALVENVQRENLSAIEEAKAYLQIMKITGCTQSQLAMKMGKSQSSIANKIRLLNLDDNIQNAVSSKIITERHARALIGVENEKQQEFLEKIVKKGLNVAQTEKLVQESMNHEKKTRVKGFARDIRVAVNTVKQAFSMILKTGINAELNEVETDDDYQMIIRFPKS</sequence>
<feature type="domain" description="ParB-like N-terminal" evidence="8">
    <location>
        <begin position="5"/>
        <end position="94"/>
    </location>
</feature>
<dbReference type="Pfam" id="PF17762">
    <property type="entry name" value="HTH_ParB"/>
    <property type="match status" value="1"/>
</dbReference>
<evidence type="ECO:0000313" key="11">
    <source>
        <dbReference type="Proteomes" id="UP000247612"/>
    </source>
</evidence>
<dbReference type="OrthoDB" id="9802051at2"/>
<dbReference type="EMBL" id="JALDAW010000022">
    <property type="protein sequence ID" value="MDY5169380.1"/>
    <property type="molecule type" value="Genomic_DNA"/>
</dbReference>
<evidence type="ECO:0000259" key="8">
    <source>
        <dbReference type="SMART" id="SM00470"/>
    </source>
</evidence>
<dbReference type="InterPro" id="IPR023705">
    <property type="entry name" value="Nucleoid_occlusion_protein"/>
</dbReference>
<dbReference type="FunFam" id="3.90.1530.30:FF:000001">
    <property type="entry name" value="Chromosome partitioning protein ParB"/>
    <property type="match status" value="1"/>
</dbReference>
<dbReference type="Gene3D" id="1.10.10.2830">
    <property type="match status" value="1"/>
</dbReference>
<comment type="similarity">
    <text evidence="2">Belongs to the ParB family.</text>
</comment>
<dbReference type="STRING" id="1034346.GCA_000313565_02857"/>
<evidence type="ECO:0000256" key="5">
    <source>
        <dbReference type="ARBA" id="ARBA00023125"/>
    </source>
</evidence>
<dbReference type="Pfam" id="PF02195">
    <property type="entry name" value="ParB_N"/>
    <property type="match status" value="1"/>
</dbReference>
<dbReference type="SMART" id="SM00470">
    <property type="entry name" value="ParB"/>
    <property type="match status" value="1"/>
</dbReference>
<dbReference type="InterPro" id="IPR036086">
    <property type="entry name" value="ParB/Sulfiredoxin_sf"/>
</dbReference>
<evidence type="ECO:0000256" key="6">
    <source>
        <dbReference type="ARBA" id="ARBA00023210"/>
    </source>
</evidence>
<dbReference type="InterPro" id="IPR003115">
    <property type="entry name" value="ParB_N"/>
</dbReference>
<dbReference type="GO" id="GO:0005694">
    <property type="term" value="C:chromosome"/>
    <property type="evidence" value="ECO:0007669"/>
    <property type="project" value="TreeGrafter"/>
</dbReference>
<dbReference type="NCBIfam" id="TIGR00180">
    <property type="entry name" value="parB_part"/>
    <property type="match status" value="1"/>
</dbReference>
<dbReference type="SUPFAM" id="SSF110849">
    <property type="entry name" value="ParB/Sulfiredoxin"/>
    <property type="match status" value="1"/>
</dbReference>
<dbReference type="GO" id="GO:0007059">
    <property type="term" value="P:chromosome segregation"/>
    <property type="evidence" value="ECO:0007669"/>
    <property type="project" value="TreeGrafter"/>
</dbReference>
<accession>A0A318KKU7</accession>
<dbReference type="GO" id="GO:0003677">
    <property type="term" value="F:DNA binding"/>
    <property type="evidence" value="ECO:0007669"/>
    <property type="project" value="UniProtKB-KW"/>
</dbReference>
<evidence type="ECO:0000313" key="10">
    <source>
        <dbReference type="EMBL" id="PXX78654.1"/>
    </source>
</evidence>
<keyword evidence="7" id="KW-0131">Cell cycle</keyword>
<dbReference type="AlphaFoldDB" id="A0A318KKU7"/>
<protein>
    <submittedName>
        <fullName evidence="9">Nucleoid occlusion protein</fullName>
    </submittedName>
    <submittedName>
        <fullName evidence="10">ParB family chromosome partitioning protein</fullName>
    </submittedName>
</protein>
<organism evidence="10 11">
    <name type="scientific">Dielma fastidiosa</name>
    <dbReference type="NCBI Taxonomy" id="1034346"/>
    <lineage>
        <taxon>Bacteria</taxon>
        <taxon>Bacillati</taxon>
        <taxon>Bacillota</taxon>
        <taxon>Erysipelotrichia</taxon>
        <taxon>Erysipelotrichales</taxon>
        <taxon>Erysipelotrichaceae</taxon>
        <taxon>Dielma</taxon>
    </lineage>
</organism>
<dbReference type="EMBL" id="QJKH01000007">
    <property type="protein sequence ID" value="PXX78654.1"/>
    <property type="molecule type" value="Genomic_DNA"/>
</dbReference>
<keyword evidence="6" id="KW-0717">Septation</keyword>
<dbReference type="GO" id="GO:0000917">
    <property type="term" value="P:division septum assembly"/>
    <property type="evidence" value="ECO:0007669"/>
    <property type="project" value="UniProtKB-KW"/>
</dbReference>
<reference evidence="10 11" key="1">
    <citation type="submission" date="2018-05" db="EMBL/GenBank/DDBJ databases">
        <title>Genomic Encyclopedia of Type Strains, Phase IV (KMG-IV): sequencing the most valuable type-strain genomes for metagenomic binning, comparative biology and taxonomic classification.</title>
        <authorList>
            <person name="Goeker M."/>
        </authorList>
    </citation>
    <scope>NUCLEOTIDE SEQUENCE [LARGE SCALE GENOMIC DNA]</scope>
    <source>
        <strain evidence="10 11">JC118</strain>
    </source>
</reference>
<keyword evidence="11" id="KW-1185">Reference proteome</keyword>
<gene>
    <name evidence="9" type="primary">noc</name>
    <name evidence="10" type="ORF">DES51_107195</name>
    <name evidence="9" type="ORF">MQE39_14765</name>
</gene>
<dbReference type="PANTHER" id="PTHR33375">
    <property type="entry name" value="CHROMOSOME-PARTITIONING PROTEIN PARB-RELATED"/>
    <property type="match status" value="1"/>
</dbReference>